<keyword evidence="1" id="KW-0472">Membrane</keyword>
<evidence type="ECO:0000259" key="2">
    <source>
        <dbReference type="Pfam" id="PF04773"/>
    </source>
</evidence>
<dbReference type="PIRSF" id="PIRSF018266">
    <property type="entry name" value="FecR"/>
    <property type="match status" value="1"/>
</dbReference>
<dbReference type="PANTHER" id="PTHR30273">
    <property type="entry name" value="PERIPLASMIC SIGNAL SENSOR AND SIGMA FACTOR ACTIVATOR FECR-RELATED"/>
    <property type="match status" value="1"/>
</dbReference>
<name>A0A562UGE0_9SPHI</name>
<dbReference type="InterPro" id="IPR012373">
    <property type="entry name" value="Ferrdict_sens_TM"/>
</dbReference>
<dbReference type="Gene3D" id="2.60.120.1440">
    <property type="match status" value="1"/>
</dbReference>
<dbReference type="Pfam" id="PF04773">
    <property type="entry name" value="FecR"/>
    <property type="match status" value="1"/>
</dbReference>
<dbReference type="InterPro" id="IPR032508">
    <property type="entry name" value="FecR_C"/>
</dbReference>
<dbReference type="EMBL" id="VLLI01000001">
    <property type="protein sequence ID" value="TWJ04689.1"/>
    <property type="molecule type" value="Genomic_DNA"/>
</dbReference>
<dbReference type="RefSeq" id="WP_144909110.1">
    <property type="nucleotide sequence ID" value="NZ_VLLI01000001.1"/>
</dbReference>
<keyword evidence="1" id="KW-1133">Transmembrane helix</keyword>
<dbReference type="Proteomes" id="UP000317010">
    <property type="component" value="Unassembled WGS sequence"/>
</dbReference>
<dbReference type="AlphaFoldDB" id="A0A562UGE0"/>
<dbReference type="PANTHER" id="PTHR30273:SF2">
    <property type="entry name" value="PROTEIN FECR"/>
    <property type="match status" value="1"/>
</dbReference>
<comment type="caution">
    <text evidence="4">The sequence shown here is derived from an EMBL/GenBank/DDBJ whole genome shotgun (WGS) entry which is preliminary data.</text>
</comment>
<dbReference type="Pfam" id="PF16344">
    <property type="entry name" value="FecR_C"/>
    <property type="match status" value="1"/>
</dbReference>
<keyword evidence="1" id="KW-0812">Transmembrane</keyword>
<evidence type="ECO:0000313" key="5">
    <source>
        <dbReference type="Proteomes" id="UP000317010"/>
    </source>
</evidence>
<protein>
    <submittedName>
        <fullName evidence="4">FecR family protein</fullName>
    </submittedName>
</protein>
<dbReference type="Gene3D" id="3.55.50.30">
    <property type="match status" value="1"/>
</dbReference>
<organism evidence="4 5">
    <name type="scientific">Mucilaginibacter frigoritolerans</name>
    <dbReference type="NCBI Taxonomy" id="652788"/>
    <lineage>
        <taxon>Bacteria</taxon>
        <taxon>Pseudomonadati</taxon>
        <taxon>Bacteroidota</taxon>
        <taxon>Sphingobacteriia</taxon>
        <taxon>Sphingobacteriales</taxon>
        <taxon>Sphingobacteriaceae</taxon>
        <taxon>Mucilaginibacter</taxon>
    </lineage>
</organism>
<accession>A0A562UGE0</accession>
<gene>
    <name evidence="4" type="ORF">JN11_00410</name>
</gene>
<dbReference type="GO" id="GO:0016989">
    <property type="term" value="F:sigma factor antagonist activity"/>
    <property type="evidence" value="ECO:0007669"/>
    <property type="project" value="TreeGrafter"/>
</dbReference>
<sequence>MQNKDAEELLNKYRAGKATEEEINWLLSWVLNFETERQTDFTGDDLQAVKEEMWLHLLAKGKNPHQIKLWPRIAAAASILLFLSIGSYFLFHKHLTQQIAQNQHQDIAPGSNRATLTLSNGQKIILSKGLSGKLAQQGNALVQVNSGNAISYTVFADKSNLDTKIQYNTLSTASGEQSPYPLVLADGTKIWLNAESSITFPTSFTGKERIVKVTGEAYFEVVHNAAQPFKVIAKGETIQDIGTHFNINAYNDEPSINTTLLEGSVKVSTGFQNVTLVPGQQSLLLTKNNKISIKGADIEDVTAWKDGYFAYKKADINTVMRQFARWYNVDVTYEGAIPATMITGKVHRNVSASQALKILAYLDIHYRISGKKIIITT</sequence>
<dbReference type="InterPro" id="IPR006860">
    <property type="entry name" value="FecR"/>
</dbReference>
<feature type="domain" description="Protein FecR C-terminal" evidence="3">
    <location>
        <begin position="308"/>
        <end position="375"/>
    </location>
</feature>
<evidence type="ECO:0000313" key="4">
    <source>
        <dbReference type="EMBL" id="TWJ04689.1"/>
    </source>
</evidence>
<keyword evidence="5" id="KW-1185">Reference proteome</keyword>
<reference evidence="4 5" key="1">
    <citation type="submission" date="2019-07" db="EMBL/GenBank/DDBJ databases">
        <title>Genomic Encyclopedia of Archaeal and Bacterial Type Strains, Phase II (KMG-II): from individual species to whole genera.</title>
        <authorList>
            <person name="Goeker M."/>
        </authorList>
    </citation>
    <scope>NUCLEOTIDE SEQUENCE [LARGE SCALE GENOMIC DNA]</scope>
    <source>
        <strain evidence="4 5">ATCC BAA-1854</strain>
    </source>
</reference>
<evidence type="ECO:0000256" key="1">
    <source>
        <dbReference type="SAM" id="Phobius"/>
    </source>
</evidence>
<feature type="domain" description="FecR protein" evidence="2">
    <location>
        <begin position="171"/>
        <end position="266"/>
    </location>
</feature>
<dbReference type="OrthoDB" id="1099963at2"/>
<evidence type="ECO:0000259" key="3">
    <source>
        <dbReference type="Pfam" id="PF16344"/>
    </source>
</evidence>
<feature type="transmembrane region" description="Helical" evidence="1">
    <location>
        <begin position="69"/>
        <end position="91"/>
    </location>
</feature>
<proteinExistence type="predicted"/>